<keyword evidence="2" id="KW-0012">Acyltransferase</keyword>
<dbReference type="RefSeq" id="WP_057942103.1">
    <property type="nucleotide sequence ID" value="NZ_CP011131.1"/>
</dbReference>
<evidence type="ECO:0000259" key="3">
    <source>
        <dbReference type="PROSITE" id="PS51186"/>
    </source>
</evidence>
<dbReference type="EMBL" id="CP093547">
    <property type="protein sequence ID" value="UNP30919.1"/>
    <property type="molecule type" value="Genomic_DNA"/>
</dbReference>
<dbReference type="InterPro" id="IPR050832">
    <property type="entry name" value="Bact_Acetyltransf"/>
</dbReference>
<evidence type="ECO:0000313" key="5">
    <source>
        <dbReference type="Proteomes" id="UP000829194"/>
    </source>
</evidence>
<evidence type="ECO:0000256" key="2">
    <source>
        <dbReference type="ARBA" id="ARBA00023315"/>
    </source>
</evidence>
<dbReference type="PANTHER" id="PTHR43877:SF2">
    <property type="entry name" value="AMINOALKYLPHOSPHONATE N-ACETYLTRANSFERASE-RELATED"/>
    <property type="match status" value="1"/>
</dbReference>
<dbReference type="CDD" id="cd04301">
    <property type="entry name" value="NAT_SF"/>
    <property type="match status" value="1"/>
</dbReference>
<organism evidence="4 5">
    <name type="scientific">Lysobacter gummosus</name>
    <dbReference type="NCBI Taxonomy" id="262324"/>
    <lineage>
        <taxon>Bacteria</taxon>
        <taxon>Pseudomonadati</taxon>
        <taxon>Pseudomonadota</taxon>
        <taxon>Gammaproteobacteria</taxon>
        <taxon>Lysobacterales</taxon>
        <taxon>Lysobacteraceae</taxon>
        <taxon>Lysobacter</taxon>
    </lineage>
</organism>
<gene>
    <name evidence="4" type="ORF">MOV92_06615</name>
</gene>
<proteinExistence type="predicted"/>
<accession>A0ABY3XH07</accession>
<keyword evidence="1" id="KW-0808">Transferase</keyword>
<dbReference type="Pfam" id="PF00583">
    <property type="entry name" value="Acetyltransf_1"/>
    <property type="match status" value="1"/>
</dbReference>
<sequence>MSVAVAPLRAERLQAALAFDASFLVDSRLSLHADDGAIGFDIVPVSPYRKRYGDAIGVEELREYLDGEDCAAFVALDADAVIGRLLLSRSWNGYALIDDIAVDAGARRGGAGSALIDRALAWAREQALPGVMLETQDNNVAACRFYQRKGFVLGGFDRFHYAHDPALAHETALFWYQLVT</sequence>
<dbReference type="InterPro" id="IPR000182">
    <property type="entry name" value="GNAT_dom"/>
</dbReference>
<evidence type="ECO:0000313" key="4">
    <source>
        <dbReference type="EMBL" id="UNP30919.1"/>
    </source>
</evidence>
<protein>
    <submittedName>
        <fullName evidence="4">GNAT family N-acetyltransferase</fullName>
    </submittedName>
</protein>
<dbReference type="PRINTS" id="PR01754">
    <property type="entry name" value="SACTRNSFRASE"/>
</dbReference>
<dbReference type="InterPro" id="IPR008125">
    <property type="entry name" value="Streptothricin_AcTrfase"/>
</dbReference>
<dbReference type="PANTHER" id="PTHR43877">
    <property type="entry name" value="AMINOALKYLPHOSPHONATE N-ACETYLTRANSFERASE-RELATED-RELATED"/>
    <property type="match status" value="1"/>
</dbReference>
<dbReference type="Proteomes" id="UP000829194">
    <property type="component" value="Chromosome"/>
</dbReference>
<dbReference type="Gene3D" id="3.40.630.30">
    <property type="match status" value="1"/>
</dbReference>
<reference evidence="4 5" key="1">
    <citation type="submission" date="2022-03" db="EMBL/GenBank/DDBJ databases">
        <title>Complete genome sequence of Lysobacter capsici VKM B-2533 and Lysobacter gummosus 10.1.1, promising sources of lytic agents.</title>
        <authorList>
            <person name="Tarlachkov S.V."/>
            <person name="Kudryakova I.V."/>
            <person name="Afoshin A.S."/>
            <person name="Leontyevskaya E.A."/>
            <person name="Leontyevskaya N.V."/>
        </authorList>
    </citation>
    <scope>NUCLEOTIDE SEQUENCE [LARGE SCALE GENOMIC DNA]</scope>
    <source>
        <strain evidence="4 5">10.1.1</strain>
    </source>
</reference>
<name>A0ABY3XH07_9GAMM</name>
<dbReference type="SUPFAM" id="SSF55729">
    <property type="entry name" value="Acyl-CoA N-acyltransferases (Nat)"/>
    <property type="match status" value="1"/>
</dbReference>
<feature type="domain" description="N-acetyltransferase" evidence="3">
    <location>
        <begin position="31"/>
        <end position="180"/>
    </location>
</feature>
<dbReference type="PROSITE" id="PS51186">
    <property type="entry name" value="GNAT"/>
    <property type="match status" value="1"/>
</dbReference>
<dbReference type="InterPro" id="IPR016181">
    <property type="entry name" value="Acyl_CoA_acyltransferase"/>
</dbReference>
<evidence type="ECO:0000256" key="1">
    <source>
        <dbReference type="ARBA" id="ARBA00022679"/>
    </source>
</evidence>
<keyword evidence="5" id="KW-1185">Reference proteome</keyword>